<dbReference type="AlphaFoldDB" id="A0A1K2HE77"/>
<feature type="domain" description="DUF2345" evidence="5">
    <location>
        <begin position="809"/>
        <end position="965"/>
    </location>
</feature>
<dbReference type="STRING" id="1121279.SAMN02745887_01400"/>
<sequence>MSMLTSALGELLGQFQAQLAQWQSTDRLFRLHTSLGADALLVERVDGVEQMIGAPLPQTDLPLPKRAQFVSQAPVADQAALPQLQLGHTPLSPALQGKQADGQGGDASLLCGYRFEVTVLGAQSGLQLSSLLGSAVLLETQTGASRSALRPIHGHISAVEALGSNGGLARYKLVIEPWLSFLRQRRDSWVFQDMTVAEILETIFTDYQGQGSLAPAFKLALADKYPKRSLLAQYRETDWHFVRRLIENEGLVCWFEHQGDTGSASLGSHTLVITDRLGLDAACTDNPESPIRFHRADATEVGGGLGEIASAVAGALGLGGSRDSFQRWQEQRGQTPSQIRLLSYDDRTLSTQAVEAQGEGAGQGPALTLADHISHYGWAGTQDGERRAYNLLAAYQAQARHIDAEGTVRSLAPGQVFTLNQHHRHPGEARFRVLSVHHQGRNNLAADFRASLNRAFGPDANSEADDSADDFPEQYRNRAICLYARAAVGLGEAIDTPFAPLVASYHAKPTVQGVQTATVVGQSGQPIDTDRNHRVKVQFHWQRGASAHNRQAHSTGEDNAPANERAWAWVRVGATAAGPNWGSSFIPRIGQEVLVGFLDGDIDRPVVLGAAYNGSGNADAQHNQQQGNDGRITGNAPAWFAGEAGEHAHPDALSGIKTQAISHSQTGQSDKQGGGYNQLVFDDHPSSPRAELGTTQAHSWLQLGHTRHYQDNARREARSHGISLDTRGHAAIRAGQGLLLSAQLRANASGNQIDSQEAEQTLEQQRERVQAILERADKHGAQLPEEKPAGKQPVQLNLQALQDSLAGNQQGAPAWLRPELIQSAPQGLGWLTPSQISISASEHLALVGRDLQLGAQATLGLSAPAGLRVFAGGAKPDAKQPEQTRGLRLLAASGQAILQAQKDKANLNALKAVNVSSNADALIASPTTLKLSAQGAGLELKGGNITLFAPNGVKFKASKKVWDGAGSASHSADPMPASQLKICEMQSLKAASKGAALVPVDG</sequence>
<feature type="domain" description="Gp5/Type VI secretion system Vgr protein OB-fold" evidence="4">
    <location>
        <begin position="565"/>
        <end position="612"/>
    </location>
</feature>
<dbReference type="OrthoDB" id="1907165at2"/>
<evidence type="ECO:0000256" key="2">
    <source>
        <dbReference type="SAM" id="Coils"/>
    </source>
</evidence>
<dbReference type="EMBL" id="FPKR01000005">
    <property type="protein sequence ID" value="SFZ74949.1"/>
    <property type="molecule type" value="Genomic_DNA"/>
</dbReference>
<gene>
    <name evidence="7" type="ORF">SAMN02745887_01400</name>
</gene>
<evidence type="ECO:0000313" key="7">
    <source>
        <dbReference type="EMBL" id="SFZ74949.1"/>
    </source>
</evidence>
<dbReference type="Gene3D" id="2.40.50.230">
    <property type="entry name" value="Gp5 N-terminal domain"/>
    <property type="match status" value="1"/>
</dbReference>
<dbReference type="Pfam" id="PF13296">
    <property type="entry name" value="T6SS_Vgr"/>
    <property type="match status" value="1"/>
</dbReference>
<evidence type="ECO:0000256" key="3">
    <source>
        <dbReference type="SAM" id="MobiDB-lite"/>
    </source>
</evidence>
<feature type="domain" description="Putative type VI secretion system Rhs element associated Vgr" evidence="6">
    <location>
        <begin position="672"/>
        <end position="774"/>
    </location>
</feature>
<evidence type="ECO:0000259" key="4">
    <source>
        <dbReference type="Pfam" id="PF04717"/>
    </source>
</evidence>
<dbReference type="Gene3D" id="2.30.110.50">
    <property type="match status" value="1"/>
</dbReference>
<protein>
    <submittedName>
        <fullName evidence="7">Putative type VI secretion system Rhs element Vgr</fullName>
    </submittedName>
</protein>
<keyword evidence="2" id="KW-0175">Coiled coil</keyword>
<dbReference type="InterPro" id="IPR006533">
    <property type="entry name" value="T6SS_Vgr_RhsGE"/>
</dbReference>
<organism evidence="7 8">
    <name type="scientific">Chitinimonas taiwanensis DSM 18899</name>
    <dbReference type="NCBI Taxonomy" id="1121279"/>
    <lineage>
        <taxon>Bacteria</taxon>
        <taxon>Pseudomonadati</taxon>
        <taxon>Pseudomonadota</taxon>
        <taxon>Betaproteobacteria</taxon>
        <taxon>Neisseriales</taxon>
        <taxon>Chitinibacteraceae</taxon>
        <taxon>Chitinimonas</taxon>
    </lineage>
</organism>
<evidence type="ECO:0000256" key="1">
    <source>
        <dbReference type="ARBA" id="ARBA00005558"/>
    </source>
</evidence>
<reference evidence="7 8" key="1">
    <citation type="submission" date="2016-11" db="EMBL/GenBank/DDBJ databases">
        <authorList>
            <person name="Jaros S."/>
            <person name="Januszkiewicz K."/>
            <person name="Wedrychowicz H."/>
        </authorList>
    </citation>
    <scope>NUCLEOTIDE SEQUENCE [LARGE SCALE GENOMIC DNA]</scope>
    <source>
        <strain evidence="7 8">DSM 18899</strain>
    </source>
</reference>
<feature type="coiled-coil region" evidence="2">
    <location>
        <begin position="755"/>
        <end position="782"/>
    </location>
</feature>
<dbReference type="RefSeq" id="WP_072427936.1">
    <property type="nucleotide sequence ID" value="NZ_FPKR01000005.1"/>
</dbReference>
<dbReference type="InterPro" id="IPR037026">
    <property type="entry name" value="Vgr_OB-fold_dom_sf"/>
</dbReference>
<name>A0A1K2HE77_9NEIS</name>
<dbReference type="SUPFAM" id="SSF69255">
    <property type="entry name" value="gp5 N-terminal domain-like"/>
    <property type="match status" value="1"/>
</dbReference>
<proteinExistence type="inferred from homology"/>
<dbReference type="Pfam" id="PF10106">
    <property type="entry name" value="DUF2345"/>
    <property type="match status" value="1"/>
</dbReference>
<dbReference type="InterPro" id="IPR028244">
    <property type="entry name" value="T6SS_Rhs_Vgr_dom"/>
</dbReference>
<dbReference type="Pfam" id="PF05954">
    <property type="entry name" value="Phage_GPD"/>
    <property type="match status" value="1"/>
</dbReference>
<evidence type="ECO:0000259" key="6">
    <source>
        <dbReference type="Pfam" id="PF13296"/>
    </source>
</evidence>
<dbReference type="InterPro" id="IPR018769">
    <property type="entry name" value="VgrG2_DUF2345"/>
</dbReference>
<evidence type="ECO:0000313" key="8">
    <source>
        <dbReference type="Proteomes" id="UP000186513"/>
    </source>
</evidence>
<dbReference type="Gene3D" id="3.55.50.10">
    <property type="entry name" value="Baseplate protein-like domains"/>
    <property type="match status" value="1"/>
</dbReference>
<comment type="similarity">
    <text evidence="1">Belongs to the VgrG protein family.</text>
</comment>
<evidence type="ECO:0000259" key="5">
    <source>
        <dbReference type="Pfam" id="PF10106"/>
    </source>
</evidence>
<dbReference type="NCBIfam" id="TIGR03361">
    <property type="entry name" value="VI_Rhs_Vgr"/>
    <property type="match status" value="1"/>
</dbReference>
<dbReference type="Proteomes" id="UP000186513">
    <property type="component" value="Unassembled WGS sequence"/>
</dbReference>
<keyword evidence="8" id="KW-1185">Reference proteome</keyword>
<dbReference type="InterPro" id="IPR017847">
    <property type="entry name" value="T6SS_RhsGE_Vgr_subset"/>
</dbReference>
<feature type="compositionally biased region" description="Polar residues" evidence="3">
    <location>
        <begin position="660"/>
        <end position="671"/>
    </location>
</feature>
<dbReference type="Pfam" id="PF04717">
    <property type="entry name" value="Phage_base_V"/>
    <property type="match status" value="1"/>
</dbReference>
<dbReference type="NCBIfam" id="TIGR01646">
    <property type="entry name" value="vgr_GE"/>
    <property type="match status" value="1"/>
</dbReference>
<accession>A0A1K2HE77</accession>
<dbReference type="Gene3D" id="4.10.220.110">
    <property type="match status" value="1"/>
</dbReference>
<dbReference type="SUPFAM" id="SSF69279">
    <property type="entry name" value="Phage tail proteins"/>
    <property type="match status" value="2"/>
</dbReference>
<dbReference type="InterPro" id="IPR006531">
    <property type="entry name" value="Gp5/Vgr_OB"/>
</dbReference>
<feature type="region of interest" description="Disordered" evidence="3">
    <location>
        <begin position="660"/>
        <end position="699"/>
    </location>
</feature>